<dbReference type="GO" id="GO:0003924">
    <property type="term" value="F:GTPase activity"/>
    <property type="evidence" value="ECO:0007669"/>
    <property type="project" value="InterPro"/>
</dbReference>
<dbReference type="PIRSF" id="PIRSF005624">
    <property type="entry name" value="Ni-bind_GTPase"/>
    <property type="match status" value="1"/>
</dbReference>
<dbReference type="SUPFAM" id="SSF52540">
    <property type="entry name" value="P-loop containing nucleoside triphosphate hydrolases"/>
    <property type="match status" value="1"/>
</dbReference>
<protein>
    <submittedName>
        <fullName evidence="9">Hydrogenase nickel incorporation protein HypB</fullName>
    </submittedName>
</protein>
<dbReference type="GO" id="GO:0005525">
    <property type="term" value="F:GTP binding"/>
    <property type="evidence" value="ECO:0007669"/>
    <property type="project" value="UniProtKB-KW"/>
</dbReference>
<feature type="domain" description="CobW/HypB/UreG nucleotide-binding" evidence="8">
    <location>
        <begin position="34"/>
        <end position="195"/>
    </location>
</feature>
<gene>
    <name evidence="9" type="primary">hypB</name>
    <name evidence="9" type="ORF">JW984_03520</name>
</gene>
<comment type="similarity">
    <text evidence="1">Belongs to the SIMIBI class G3E GTPase family. HypB/HupM subfamily.</text>
</comment>
<evidence type="ECO:0000256" key="2">
    <source>
        <dbReference type="ARBA" id="ARBA00022596"/>
    </source>
</evidence>
<evidence type="ECO:0000313" key="9">
    <source>
        <dbReference type="EMBL" id="MBN1572250.1"/>
    </source>
</evidence>
<reference evidence="9" key="2">
    <citation type="submission" date="2021-01" db="EMBL/GenBank/DDBJ databases">
        <authorList>
            <person name="Hahn C.R."/>
            <person name="Youssef N.H."/>
            <person name="Elshahed M."/>
        </authorList>
    </citation>
    <scope>NUCLEOTIDE SEQUENCE</scope>
    <source>
        <strain evidence="9">Zod_Metabat.24</strain>
    </source>
</reference>
<reference evidence="9" key="1">
    <citation type="journal article" date="2021" name="Environ. Microbiol.">
        <title>Genomic characterization of three novel Desulfobacterota classes expand the metabolic and phylogenetic diversity of the phylum.</title>
        <authorList>
            <person name="Murphy C.L."/>
            <person name="Biggerstaff J."/>
            <person name="Eichhorn A."/>
            <person name="Ewing E."/>
            <person name="Shahan R."/>
            <person name="Soriano D."/>
            <person name="Stewart S."/>
            <person name="VanMol K."/>
            <person name="Walker R."/>
            <person name="Walters P."/>
            <person name="Elshahed M.S."/>
            <person name="Youssef N.H."/>
        </authorList>
    </citation>
    <scope>NUCLEOTIDE SEQUENCE</scope>
    <source>
        <strain evidence="9">Zod_Metabat.24</strain>
    </source>
</reference>
<evidence type="ECO:0000256" key="7">
    <source>
        <dbReference type="ARBA" id="ARBA00023134"/>
    </source>
</evidence>
<comment type="caution">
    <text evidence="9">The sequence shown here is derived from an EMBL/GenBank/DDBJ whole genome shotgun (WGS) entry which is preliminary data.</text>
</comment>
<name>A0A9D8KDI2_9DELT</name>
<keyword evidence="5" id="KW-0378">Hydrolase</keyword>
<dbReference type="Proteomes" id="UP000809273">
    <property type="component" value="Unassembled WGS sequence"/>
</dbReference>
<accession>A0A9D8KDI2</accession>
<evidence type="ECO:0000256" key="5">
    <source>
        <dbReference type="ARBA" id="ARBA00022801"/>
    </source>
</evidence>
<dbReference type="InterPro" id="IPR003495">
    <property type="entry name" value="CobW/HypB/UreG_nucleotide-bd"/>
</dbReference>
<dbReference type="InterPro" id="IPR027417">
    <property type="entry name" value="P-loop_NTPase"/>
</dbReference>
<dbReference type="EMBL" id="JAFGIX010000017">
    <property type="protein sequence ID" value="MBN1572250.1"/>
    <property type="molecule type" value="Genomic_DNA"/>
</dbReference>
<dbReference type="CDD" id="cd05390">
    <property type="entry name" value="HypB"/>
    <property type="match status" value="1"/>
</dbReference>
<dbReference type="PANTHER" id="PTHR30134:SF2">
    <property type="entry name" value="HYDROGENASE MATURATION FACTOR HYPB"/>
    <property type="match status" value="1"/>
</dbReference>
<evidence type="ECO:0000256" key="1">
    <source>
        <dbReference type="ARBA" id="ARBA00006211"/>
    </source>
</evidence>
<dbReference type="Gene3D" id="3.40.50.300">
    <property type="entry name" value="P-loop containing nucleotide triphosphate hydrolases"/>
    <property type="match status" value="1"/>
</dbReference>
<dbReference type="GO" id="GO:0051604">
    <property type="term" value="P:protein maturation"/>
    <property type="evidence" value="ECO:0007669"/>
    <property type="project" value="InterPro"/>
</dbReference>
<evidence type="ECO:0000259" key="8">
    <source>
        <dbReference type="Pfam" id="PF02492"/>
    </source>
</evidence>
<dbReference type="InterPro" id="IPR004392">
    <property type="entry name" value="Hyd_mat_HypB"/>
</dbReference>
<dbReference type="GO" id="GO:0008270">
    <property type="term" value="F:zinc ion binding"/>
    <property type="evidence" value="ECO:0007669"/>
    <property type="project" value="TreeGrafter"/>
</dbReference>
<keyword evidence="6" id="KW-0862">Zinc</keyword>
<evidence type="ECO:0000256" key="4">
    <source>
        <dbReference type="ARBA" id="ARBA00022741"/>
    </source>
</evidence>
<keyword evidence="2" id="KW-0533">Nickel</keyword>
<dbReference type="Pfam" id="PF02492">
    <property type="entry name" value="cobW"/>
    <property type="match status" value="1"/>
</dbReference>
<dbReference type="AlphaFoldDB" id="A0A9D8KDI2"/>
<dbReference type="PANTHER" id="PTHR30134">
    <property type="entry name" value="HYDROGENASE PROTEIN ASSEMBLY PROTEIN, NICKEL CHAPERONE"/>
    <property type="match status" value="1"/>
</dbReference>
<sequence length="222" mass="24591">MAVKLVVIKEDILKDNNEMSAMLRDKFKKNKTLVMNLMSSPGAGKTSVILETLGRLGEEIKSAVIEGDVTSTVDAEKLDAVGVPTLQINTGGSCHIDSAMIEQAIVDFDVDPYDFIIVENVGNLVCPAEFEVGEDIRVMILSVPEGHDKPKKYPLMFTETEACLLNKIDLLPYTDFDMDEFKDTVKSLNPKSTIFPVSMKTKEGIDDWVKWLKGKIEEKMGG</sequence>
<organism evidence="9 10">
    <name type="scientific">Candidatus Zymogenus saltonus</name>
    <dbReference type="NCBI Taxonomy" id="2844893"/>
    <lineage>
        <taxon>Bacteria</taxon>
        <taxon>Deltaproteobacteria</taxon>
        <taxon>Candidatus Zymogenia</taxon>
        <taxon>Candidatus Zymogeniales</taxon>
        <taxon>Candidatus Zymogenaceae</taxon>
        <taxon>Candidatus Zymogenus</taxon>
    </lineage>
</organism>
<evidence type="ECO:0000256" key="6">
    <source>
        <dbReference type="ARBA" id="ARBA00022833"/>
    </source>
</evidence>
<keyword evidence="3" id="KW-0479">Metal-binding</keyword>
<proteinExistence type="inferred from homology"/>
<keyword evidence="7" id="KW-0342">GTP-binding</keyword>
<dbReference type="NCBIfam" id="TIGR00073">
    <property type="entry name" value="hypB"/>
    <property type="match status" value="1"/>
</dbReference>
<evidence type="ECO:0000313" key="10">
    <source>
        <dbReference type="Proteomes" id="UP000809273"/>
    </source>
</evidence>
<evidence type="ECO:0000256" key="3">
    <source>
        <dbReference type="ARBA" id="ARBA00022723"/>
    </source>
</evidence>
<dbReference type="GO" id="GO:0016151">
    <property type="term" value="F:nickel cation binding"/>
    <property type="evidence" value="ECO:0007669"/>
    <property type="project" value="InterPro"/>
</dbReference>
<keyword evidence="4" id="KW-0547">Nucleotide-binding</keyword>